<evidence type="ECO:0000313" key="4">
    <source>
        <dbReference type="Proteomes" id="UP000244773"/>
    </source>
</evidence>
<dbReference type="SMART" id="SM00382">
    <property type="entry name" value="AAA"/>
    <property type="match status" value="1"/>
</dbReference>
<evidence type="ECO:0000313" key="3">
    <source>
        <dbReference type="EMBL" id="AUF82437.1"/>
    </source>
</evidence>
<sequence>MKTFLCFSTLLGRQLCVFTRHLLPEDSDLEYLCDGDIPMQISKEKRRKLKLPSIPLRSNAVHKVKFEGYDVDVCVETLIQGDVEKYIVTVVTETKIEVDRFIEGCTEFFEKLKIHSSNDNCNKTYLYDSGYWELLGESPLKNPECIFFTEESSKLVQDIIDFMTSSTVKEKYNRFGVAHKMNVLLHGPPGTGKTSLIEFVASKLKSDIHVINFSNKLRDDDLTIAMKKVNTNHPIIVMEDIDVLFRERKSMDSGRNSVSLSAILNTLDGISRPEGSVVFLTTNEVSSIDSAVLRSRRVDKVLKLDYAVETQTRPMIKYLIPEISESDVDRFISACGFDYTTADLHSYLFTVCDTKKLSSRDFRKQVSERNSVNKSIGLPNMYT</sequence>
<feature type="domain" description="AAA+ ATPase" evidence="2">
    <location>
        <begin position="179"/>
        <end position="308"/>
    </location>
</feature>
<gene>
    <name evidence="3" type="ORF">TetV_345</name>
</gene>
<dbReference type="InterPro" id="IPR027417">
    <property type="entry name" value="P-loop_NTPase"/>
</dbReference>
<dbReference type="InterPro" id="IPR003593">
    <property type="entry name" value="AAA+_ATPase"/>
</dbReference>
<dbReference type="GO" id="GO:0005524">
    <property type="term" value="F:ATP binding"/>
    <property type="evidence" value="ECO:0007669"/>
    <property type="project" value="InterPro"/>
</dbReference>
<dbReference type="EMBL" id="KY322437">
    <property type="protein sequence ID" value="AUF82437.1"/>
    <property type="molecule type" value="Genomic_DNA"/>
</dbReference>
<name>A0A2P0VNF3_9VIRU</name>
<dbReference type="InterPro" id="IPR050747">
    <property type="entry name" value="Mitochondrial_chaperone_BCS1"/>
</dbReference>
<comment type="similarity">
    <text evidence="1">Belongs to the AAA ATPase family. BCS1 subfamily.</text>
</comment>
<evidence type="ECO:0000259" key="2">
    <source>
        <dbReference type="SMART" id="SM00382"/>
    </source>
</evidence>
<dbReference type="InterPro" id="IPR003959">
    <property type="entry name" value="ATPase_AAA_core"/>
</dbReference>
<protein>
    <submittedName>
        <fullName evidence="3">AAA family ATPase</fullName>
    </submittedName>
</protein>
<dbReference type="Proteomes" id="UP000244773">
    <property type="component" value="Segment"/>
</dbReference>
<evidence type="ECO:0000256" key="1">
    <source>
        <dbReference type="ARBA" id="ARBA00007448"/>
    </source>
</evidence>
<proteinExistence type="inferred from homology"/>
<dbReference type="Pfam" id="PF00004">
    <property type="entry name" value="AAA"/>
    <property type="match status" value="1"/>
</dbReference>
<keyword evidence="4" id="KW-1185">Reference proteome</keyword>
<dbReference type="Gene3D" id="3.40.50.300">
    <property type="entry name" value="P-loop containing nucleotide triphosphate hydrolases"/>
    <property type="match status" value="1"/>
</dbReference>
<dbReference type="SUPFAM" id="SSF52540">
    <property type="entry name" value="P-loop containing nucleoside triphosphate hydrolases"/>
    <property type="match status" value="1"/>
</dbReference>
<reference evidence="3" key="1">
    <citation type="journal article" date="2018" name="Virology">
        <title>A giant virus infecting green algae encodes key fermentation genes.</title>
        <authorList>
            <person name="Schvarcz C.R."/>
            <person name="Steward G.F."/>
        </authorList>
    </citation>
    <scope>NUCLEOTIDE SEQUENCE [LARGE SCALE GENOMIC DNA]</scope>
</reference>
<dbReference type="GO" id="GO:0016887">
    <property type="term" value="F:ATP hydrolysis activity"/>
    <property type="evidence" value="ECO:0007669"/>
    <property type="project" value="InterPro"/>
</dbReference>
<accession>A0A2P0VNF3</accession>
<organism evidence="3">
    <name type="scientific">Tetraselmis virus 1</name>
    <dbReference type="NCBI Taxonomy" id="2060617"/>
    <lineage>
        <taxon>Viruses</taxon>
        <taxon>Varidnaviria</taxon>
        <taxon>Bamfordvirae</taxon>
        <taxon>Nucleocytoviricota</taxon>
        <taxon>Megaviricetes</taxon>
        <taxon>Imitervirales</taxon>
        <taxon>Allomimiviridae</taxon>
        <taxon>Oceanusvirus</taxon>
        <taxon>Oceanusvirus kaneohense</taxon>
    </lineage>
</organism>
<dbReference type="PANTHER" id="PTHR23070">
    <property type="entry name" value="BCS1 AAA-TYPE ATPASE"/>
    <property type="match status" value="1"/>
</dbReference>